<dbReference type="Pfam" id="PF00326">
    <property type="entry name" value="Peptidase_S9"/>
    <property type="match status" value="1"/>
</dbReference>
<feature type="domain" description="Peptidase S9 prolyl oligopeptidase catalytic" evidence="4">
    <location>
        <begin position="403"/>
        <end position="592"/>
    </location>
</feature>
<evidence type="ECO:0000256" key="2">
    <source>
        <dbReference type="ARBA" id="ARBA00011897"/>
    </source>
</evidence>
<dbReference type="PRINTS" id="PR00862">
    <property type="entry name" value="PROLIGOPTASE"/>
</dbReference>
<dbReference type="EC" id="3.4.21.26" evidence="2"/>
<evidence type="ECO:0000256" key="3">
    <source>
        <dbReference type="SAM" id="MobiDB-lite"/>
    </source>
</evidence>
<dbReference type="Gene3D" id="3.40.50.1820">
    <property type="entry name" value="alpha/beta hydrolase"/>
    <property type="match status" value="1"/>
</dbReference>
<organism evidence="5 6">
    <name type="scientific">Zhihengliuella halotolerans</name>
    <dbReference type="NCBI Taxonomy" id="370736"/>
    <lineage>
        <taxon>Bacteria</taxon>
        <taxon>Bacillati</taxon>
        <taxon>Actinomycetota</taxon>
        <taxon>Actinomycetes</taxon>
        <taxon>Micrococcales</taxon>
        <taxon>Micrococcaceae</taxon>
        <taxon>Zhihengliuella</taxon>
    </lineage>
</organism>
<dbReference type="PANTHER" id="PTHR42881:SF2">
    <property type="entry name" value="PROLYL ENDOPEPTIDASE"/>
    <property type="match status" value="1"/>
</dbReference>
<feature type="region of interest" description="Disordered" evidence="3">
    <location>
        <begin position="278"/>
        <end position="298"/>
    </location>
</feature>
<dbReference type="InterPro" id="IPR011044">
    <property type="entry name" value="Quino_amine_DH_bsu"/>
</dbReference>
<dbReference type="SUPFAM" id="SSF53474">
    <property type="entry name" value="alpha/beta-Hydrolases"/>
    <property type="match status" value="1"/>
</dbReference>
<dbReference type="InterPro" id="IPR001375">
    <property type="entry name" value="Peptidase_S9_cat"/>
</dbReference>
<proteinExistence type="predicted"/>
<accession>A0A4Q8AI11</accession>
<dbReference type="GO" id="GO:0005829">
    <property type="term" value="C:cytosol"/>
    <property type="evidence" value="ECO:0007669"/>
    <property type="project" value="TreeGrafter"/>
</dbReference>
<dbReference type="PANTHER" id="PTHR42881">
    <property type="entry name" value="PROLYL ENDOPEPTIDASE"/>
    <property type="match status" value="1"/>
</dbReference>
<evidence type="ECO:0000256" key="1">
    <source>
        <dbReference type="ARBA" id="ARBA00001070"/>
    </source>
</evidence>
<dbReference type="RefSeq" id="WP_207219448.1">
    <property type="nucleotide sequence ID" value="NZ_SHLA01000001.1"/>
</dbReference>
<name>A0A4Q8AI11_9MICC</name>
<keyword evidence="6" id="KW-1185">Reference proteome</keyword>
<evidence type="ECO:0000313" key="6">
    <source>
        <dbReference type="Proteomes" id="UP000292685"/>
    </source>
</evidence>
<reference evidence="5 6" key="1">
    <citation type="submission" date="2019-02" db="EMBL/GenBank/DDBJ databases">
        <title>Sequencing the genomes of 1000 actinobacteria strains.</title>
        <authorList>
            <person name="Klenk H.-P."/>
        </authorList>
    </citation>
    <scope>NUCLEOTIDE SEQUENCE [LARGE SCALE GENOMIC DNA]</scope>
    <source>
        <strain evidence="5 6">DSM 17364</strain>
    </source>
</reference>
<dbReference type="SUPFAM" id="SSF50969">
    <property type="entry name" value="YVTN repeat-like/Quinoprotein amine dehydrogenase"/>
    <property type="match status" value="1"/>
</dbReference>
<protein>
    <recommendedName>
        <fullName evidence="2">prolyl oligopeptidase</fullName>
        <ecNumber evidence="2">3.4.21.26</ecNumber>
    </recommendedName>
</protein>
<dbReference type="InterPro" id="IPR002470">
    <property type="entry name" value="Peptidase_S9A"/>
</dbReference>
<dbReference type="InterPro" id="IPR029058">
    <property type="entry name" value="AB_hydrolase_fold"/>
</dbReference>
<sequence length="607" mass="64917">MNATLREWAEIPQATPPVYADHGMVTQHLRRPGADDAVVLWGAPGDWDIERPWTTPRPHIALPAGMVPRASLPGPNGALALTVSARGDETARLLVVPAPHASPQEVAGPAVRPGRFAWTDGGRSLIALGSDAPLRCDVDPARRRTDELHALPFAGPADMTEGLWSLGVGAHDTPLLIRRLHGHVTCWSWPGAGSTEWREVDVPRDALGRLVAVLGRGLVLADERTQSLRLHSWAGGPPIELPGDGIPLAAGLRGLDWSSTHAVLRIADDHRESLIRYDTRGPHTGRAGGAPEPIWRGEPGERVTALSLLPGGSAWWSSESPQHPCRIESFPATRGPSRSDPSQPPPQRGLRVEQQDIVVRDGERVSMQIARPEETEKPCGILVTCYGGFGVVHGLEHGPTVTAWARLGGITAAAQVRGGGERGPRWHAAGSGARKQTAVDDLVDCLRSLAFEGAGEGPLPLVLAGASHGGWLAAMAALEVPELLAGVVLTAPLLDVVAMSRHGYGRHWDEEFGHGAEPRARRGLSPLHRLRELPEDRVLPPFLVNSPQQDARLETSDAAEWCSELRSRGGEAHLRTEAGGHTGNGRNHADQRAEAVLVAAARWCAAR</sequence>
<dbReference type="Proteomes" id="UP000292685">
    <property type="component" value="Unassembled WGS sequence"/>
</dbReference>
<evidence type="ECO:0000313" key="5">
    <source>
        <dbReference type="EMBL" id="RZU63433.1"/>
    </source>
</evidence>
<dbReference type="GO" id="GO:0004252">
    <property type="term" value="F:serine-type endopeptidase activity"/>
    <property type="evidence" value="ECO:0007669"/>
    <property type="project" value="UniProtKB-EC"/>
</dbReference>
<dbReference type="GO" id="GO:0070012">
    <property type="term" value="F:oligopeptidase activity"/>
    <property type="evidence" value="ECO:0007669"/>
    <property type="project" value="TreeGrafter"/>
</dbReference>
<dbReference type="GO" id="GO:0006508">
    <property type="term" value="P:proteolysis"/>
    <property type="evidence" value="ECO:0007669"/>
    <property type="project" value="InterPro"/>
</dbReference>
<feature type="region of interest" description="Disordered" evidence="3">
    <location>
        <begin position="317"/>
        <end position="353"/>
    </location>
</feature>
<gene>
    <name evidence="5" type="ORF">EV380_3051</name>
</gene>
<comment type="caution">
    <text evidence="5">The sequence shown here is derived from an EMBL/GenBank/DDBJ whole genome shotgun (WGS) entry which is preliminary data.</text>
</comment>
<comment type="catalytic activity">
    <reaction evidence="1">
        <text>Hydrolysis of Pro-|-Xaa &gt;&gt; Ala-|-Xaa in oligopeptides.</text>
        <dbReference type="EC" id="3.4.21.26"/>
    </reaction>
</comment>
<evidence type="ECO:0000259" key="4">
    <source>
        <dbReference type="Pfam" id="PF00326"/>
    </source>
</evidence>
<dbReference type="EMBL" id="SHLA01000001">
    <property type="protein sequence ID" value="RZU63433.1"/>
    <property type="molecule type" value="Genomic_DNA"/>
</dbReference>
<dbReference type="AlphaFoldDB" id="A0A4Q8AI11"/>
<dbReference type="InterPro" id="IPR051167">
    <property type="entry name" value="Prolyl_oligopep/macrocyclase"/>
</dbReference>